<feature type="region of interest" description="Disordered" evidence="1">
    <location>
        <begin position="32"/>
        <end position="68"/>
    </location>
</feature>
<evidence type="ECO:0000256" key="1">
    <source>
        <dbReference type="SAM" id="MobiDB-lite"/>
    </source>
</evidence>
<dbReference type="EMBL" id="CP144690">
    <property type="protein sequence ID" value="WVY91792.1"/>
    <property type="molecule type" value="Genomic_DNA"/>
</dbReference>
<evidence type="ECO:0000313" key="3">
    <source>
        <dbReference type="Proteomes" id="UP001374535"/>
    </source>
</evidence>
<sequence>TAANRHPRRRWRLHRKGHRRLHRTTILHLLLRAKPTPTPRSRRSRHCRRNPRPQTASQGTSSDCSPSESSPAVGSSLLLIFFACELSPSSVEHRWLEQGHHQCHDSWPKLPPIVAPNHRFSGHEQNQPPSMKLATVVLAEIRFHISAVGTTLFLHPRVFLLGCRCRGLKHVSSSSSQFF</sequence>
<reference evidence="2 3" key="1">
    <citation type="journal article" date="2023" name="Life. Sci Alliance">
        <title>Evolutionary insights into 3D genome organization and epigenetic landscape of Vigna mungo.</title>
        <authorList>
            <person name="Junaid A."/>
            <person name="Singh B."/>
            <person name="Bhatia S."/>
        </authorList>
    </citation>
    <scope>NUCLEOTIDE SEQUENCE [LARGE SCALE GENOMIC DNA]</scope>
    <source>
        <strain evidence="2">Urdbean</strain>
    </source>
</reference>
<dbReference type="Proteomes" id="UP001374535">
    <property type="component" value="Chromosome 11"/>
</dbReference>
<feature type="compositionally biased region" description="Basic residues" evidence="1">
    <location>
        <begin position="40"/>
        <end position="51"/>
    </location>
</feature>
<name>A0AAQ3MIK5_VIGMU</name>
<proteinExistence type="predicted"/>
<keyword evidence="3" id="KW-1185">Reference proteome</keyword>
<dbReference type="AlphaFoldDB" id="A0AAQ3MIK5"/>
<gene>
    <name evidence="2" type="ORF">V8G54_037306</name>
</gene>
<evidence type="ECO:0000313" key="2">
    <source>
        <dbReference type="EMBL" id="WVY91792.1"/>
    </source>
</evidence>
<protein>
    <submittedName>
        <fullName evidence="2">Uncharacterized protein</fullName>
    </submittedName>
</protein>
<feature type="non-terminal residue" evidence="2">
    <location>
        <position position="1"/>
    </location>
</feature>
<organism evidence="2 3">
    <name type="scientific">Vigna mungo</name>
    <name type="common">Black gram</name>
    <name type="synonym">Phaseolus mungo</name>
    <dbReference type="NCBI Taxonomy" id="3915"/>
    <lineage>
        <taxon>Eukaryota</taxon>
        <taxon>Viridiplantae</taxon>
        <taxon>Streptophyta</taxon>
        <taxon>Embryophyta</taxon>
        <taxon>Tracheophyta</taxon>
        <taxon>Spermatophyta</taxon>
        <taxon>Magnoliopsida</taxon>
        <taxon>eudicotyledons</taxon>
        <taxon>Gunneridae</taxon>
        <taxon>Pentapetalae</taxon>
        <taxon>rosids</taxon>
        <taxon>fabids</taxon>
        <taxon>Fabales</taxon>
        <taxon>Fabaceae</taxon>
        <taxon>Papilionoideae</taxon>
        <taxon>50 kb inversion clade</taxon>
        <taxon>NPAAA clade</taxon>
        <taxon>indigoferoid/millettioid clade</taxon>
        <taxon>Phaseoleae</taxon>
        <taxon>Vigna</taxon>
    </lineage>
</organism>
<accession>A0AAQ3MIK5</accession>